<accession>A0ACA9P5T5</accession>
<name>A0ACA9P5T5_9GLOM</name>
<dbReference type="Proteomes" id="UP000789366">
    <property type="component" value="Unassembled WGS sequence"/>
</dbReference>
<reference evidence="1" key="1">
    <citation type="submission" date="2021-06" db="EMBL/GenBank/DDBJ databases">
        <authorList>
            <person name="Kallberg Y."/>
            <person name="Tangrot J."/>
            <person name="Rosling A."/>
        </authorList>
    </citation>
    <scope>NUCLEOTIDE SEQUENCE</scope>
    <source>
        <strain evidence="1">28 12/20/2015</strain>
    </source>
</reference>
<gene>
    <name evidence="1" type="ORF">SPELUC_LOCUS10822</name>
</gene>
<proteinExistence type="predicted"/>
<organism evidence="1 2">
    <name type="scientific">Cetraspora pellucida</name>
    <dbReference type="NCBI Taxonomy" id="1433469"/>
    <lineage>
        <taxon>Eukaryota</taxon>
        <taxon>Fungi</taxon>
        <taxon>Fungi incertae sedis</taxon>
        <taxon>Mucoromycota</taxon>
        <taxon>Glomeromycotina</taxon>
        <taxon>Glomeromycetes</taxon>
        <taxon>Diversisporales</taxon>
        <taxon>Gigasporaceae</taxon>
        <taxon>Cetraspora</taxon>
    </lineage>
</organism>
<dbReference type="EMBL" id="CAJVPW010021191">
    <property type="protein sequence ID" value="CAG8692335.1"/>
    <property type="molecule type" value="Genomic_DNA"/>
</dbReference>
<keyword evidence="2" id="KW-1185">Reference proteome</keyword>
<evidence type="ECO:0000313" key="2">
    <source>
        <dbReference type="Proteomes" id="UP000789366"/>
    </source>
</evidence>
<evidence type="ECO:0000313" key="1">
    <source>
        <dbReference type="EMBL" id="CAG8692335.1"/>
    </source>
</evidence>
<sequence length="168" mass="19368">MSASNIFNIKETKRCSHCEKSKLISDFLQQHGNKMLVFSLCNQCAEKEKQKKTTDDTENTVSTDPSNEVETKENSHLHFSAIIELNSKLVEEEMLMSGVEQFDKAVNFCTIINILLVSIQKESGYYWKFQNLYINKKNNQSIGYATAYLDCTQRDDCQSKHPDDQHIK</sequence>
<comment type="caution">
    <text evidence="1">The sequence shown here is derived from an EMBL/GenBank/DDBJ whole genome shotgun (WGS) entry which is preliminary data.</text>
</comment>
<protein>
    <submittedName>
        <fullName evidence="1">14686_t:CDS:1</fullName>
    </submittedName>
</protein>